<dbReference type="InterPro" id="IPR045170">
    <property type="entry name" value="MTOX"/>
</dbReference>
<evidence type="ECO:0000256" key="3">
    <source>
        <dbReference type="ARBA" id="ARBA00022827"/>
    </source>
</evidence>
<dbReference type="InterPro" id="IPR006076">
    <property type="entry name" value="FAD-dep_OxRdtase"/>
</dbReference>
<dbReference type="Pfam" id="PF01266">
    <property type="entry name" value="DAO"/>
    <property type="match status" value="1"/>
</dbReference>
<evidence type="ECO:0000256" key="4">
    <source>
        <dbReference type="ARBA" id="ARBA00023002"/>
    </source>
</evidence>
<dbReference type="PRINTS" id="PR00411">
    <property type="entry name" value="PNDRDTASEI"/>
</dbReference>
<keyword evidence="4" id="KW-0560">Oxidoreductase</keyword>
<organism evidence="6 7">
    <name type="scientific">Tenggerimyces flavus</name>
    <dbReference type="NCBI Taxonomy" id="1708749"/>
    <lineage>
        <taxon>Bacteria</taxon>
        <taxon>Bacillati</taxon>
        <taxon>Actinomycetota</taxon>
        <taxon>Actinomycetes</taxon>
        <taxon>Propionibacteriales</taxon>
        <taxon>Nocardioidaceae</taxon>
        <taxon>Tenggerimyces</taxon>
    </lineage>
</organism>
<evidence type="ECO:0000313" key="6">
    <source>
        <dbReference type="EMBL" id="MFC3764853.1"/>
    </source>
</evidence>
<dbReference type="PANTHER" id="PTHR10961">
    <property type="entry name" value="PEROXISOMAL SARCOSINE OXIDASE"/>
    <property type="match status" value="1"/>
</dbReference>
<dbReference type="Gene3D" id="3.30.9.10">
    <property type="entry name" value="D-Amino Acid Oxidase, subunit A, domain 2"/>
    <property type="match status" value="1"/>
</dbReference>
<dbReference type="InterPro" id="IPR036188">
    <property type="entry name" value="FAD/NAD-bd_sf"/>
</dbReference>
<protein>
    <submittedName>
        <fullName evidence="6">FAD-dependent oxidoreductase</fullName>
    </submittedName>
</protein>
<dbReference type="RefSeq" id="WP_205117636.1">
    <property type="nucleotide sequence ID" value="NZ_JAFBCM010000001.1"/>
</dbReference>
<accession>A0ABV7YIW8</accession>
<evidence type="ECO:0000256" key="2">
    <source>
        <dbReference type="ARBA" id="ARBA00022630"/>
    </source>
</evidence>
<feature type="domain" description="FAD dependent oxidoreductase" evidence="5">
    <location>
        <begin position="8"/>
        <end position="347"/>
    </location>
</feature>
<evidence type="ECO:0000256" key="1">
    <source>
        <dbReference type="ARBA" id="ARBA00001974"/>
    </source>
</evidence>
<comment type="cofactor">
    <cofactor evidence="1">
        <name>FAD</name>
        <dbReference type="ChEBI" id="CHEBI:57692"/>
    </cofactor>
</comment>
<keyword evidence="3" id="KW-0274">FAD</keyword>
<keyword evidence="7" id="KW-1185">Reference proteome</keyword>
<dbReference type="Proteomes" id="UP001595699">
    <property type="component" value="Unassembled WGS sequence"/>
</dbReference>
<name>A0ABV7YIW8_9ACTN</name>
<proteinExistence type="predicted"/>
<keyword evidence="2" id="KW-0285">Flavoprotein</keyword>
<dbReference type="PANTHER" id="PTHR10961:SF7">
    <property type="entry name" value="FAD DEPENDENT OXIDOREDUCTASE DOMAIN-CONTAINING PROTEIN"/>
    <property type="match status" value="1"/>
</dbReference>
<dbReference type="EMBL" id="JBHRZH010000034">
    <property type="protein sequence ID" value="MFC3764853.1"/>
    <property type="molecule type" value="Genomic_DNA"/>
</dbReference>
<sequence>MVATETVDVVVVGAGAVGLATARELARAGYAPLVLEQFALSHQAGSSHGESRIVRLAHGRVDDVRDAQQAMELWRRLEYDTGHRLLDRVGGLEFGVRMAATEAALRACDVAVEVLDAVEVEKRFPGVRALGEDAVFQADSSVVRADAAVAALLADAQAHGADVQSGVTVEALDVSASHVDVQVAGRVVRARSVVLAAGGWIAGLAAQVGVSLDARPTLQSPTYFRSGRPTPTVIDIRAGGTEFYALPESSGAVVKGGLHDPGPALDLSSDPGSARPSVAADVAAFADWARERYADLEPDPFDSYGCIYTWLPESRFHLARHDRVVVASCCSGRGFKFVPLNGARAARLAAEVLGA</sequence>
<evidence type="ECO:0000313" key="7">
    <source>
        <dbReference type="Proteomes" id="UP001595699"/>
    </source>
</evidence>
<dbReference type="SUPFAM" id="SSF51905">
    <property type="entry name" value="FAD/NAD(P)-binding domain"/>
    <property type="match status" value="1"/>
</dbReference>
<gene>
    <name evidence="6" type="ORF">ACFOUW_28715</name>
</gene>
<reference evidence="7" key="1">
    <citation type="journal article" date="2019" name="Int. J. Syst. Evol. Microbiol.">
        <title>The Global Catalogue of Microorganisms (GCM) 10K type strain sequencing project: providing services to taxonomists for standard genome sequencing and annotation.</title>
        <authorList>
            <consortium name="The Broad Institute Genomics Platform"/>
            <consortium name="The Broad Institute Genome Sequencing Center for Infectious Disease"/>
            <person name="Wu L."/>
            <person name="Ma J."/>
        </authorList>
    </citation>
    <scope>NUCLEOTIDE SEQUENCE [LARGE SCALE GENOMIC DNA]</scope>
    <source>
        <strain evidence="7">CGMCC 4.7241</strain>
    </source>
</reference>
<evidence type="ECO:0000259" key="5">
    <source>
        <dbReference type="Pfam" id="PF01266"/>
    </source>
</evidence>
<comment type="caution">
    <text evidence="6">The sequence shown here is derived from an EMBL/GenBank/DDBJ whole genome shotgun (WGS) entry which is preliminary data.</text>
</comment>
<dbReference type="Gene3D" id="3.50.50.60">
    <property type="entry name" value="FAD/NAD(P)-binding domain"/>
    <property type="match status" value="1"/>
</dbReference>